<keyword evidence="2" id="KW-1185">Reference proteome</keyword>
<dbReference type="HOGENOM" id="CLU_1426061_0_0_0"/>
<dbReference type="Proteomes" id="UP000027982">
    <property type="component" value="Chromosome"/>
</dbReference>
<gene>
    <name evidence="1" type="ORF">OP10G_2117</name>
</gene>
<evidence type="ECO:0008006" key="3">
    <source>
        <dbReference type="Google" id="ProtNLM"/>
    </source>
</evidence>
<evidence type="ECO:0000313" key="2">
    <source>
        <dbReference type="Proteomes" id="UP000027982"/>
    </source>
</evidence>
<organism evidence="1 2">
    <name type="scientific">Fimbriimonas ginsengisoli Gsoil 348</name>
    <dbReference type="NCBI Taxonomy" id="661478"/>
    <lineage>
        <taxon>Bacteria</taxon>
        <taxon>Bacillati</taxon>
        <taxon>Armatimonadota</taxon>
        <taxon>Fimbriimonadia</taxon>
        <taxon>Fimbriimonadales</taxon>
        <taxon>Fimbriimonadaceae</taxon>
        <taxon>Fimbriimonas</taxon>
    </lineage>
</organism>
<reference evidence="1 2" key="1">
    <citation type="journal article" date="2014" name="PLoS ONE">
        <title>The first complete genome sequence of the class fimbriimonadia in the phylum armatimonadetes.</title>
        <authorList>
            <person name="Hu Z.Y."/>
            <person name="Wang Y.Z."/>
            <person name="Im W.T."/>
            <person name="Wang S.Y."/>
            <person name="Zhao G.P."/>
            <person name="Zheng H.J."/>
            <person name="Quan Z.X."/>
        </authorList>
    </citation>
    <scope>NUCLEOTIDE SEQUENCE [LARGE SCALE GENOMIC DNA]</scope>
    <source>
        <strain evidence="1">Gsoil 348</strain>
    </source>
</reference>
<proteinExistence type="predicted"/>
<name>A0A068NRU4_FIMGI</name>
<sequence>MRIVPGVVASAVFLFLFFVALSPLGFLPGLALSLVLSAAAFAGTQIAMAGRTPSDELREQDESTTLLKLSAMLPKLQPAPRENLSALIRKAGTVRSRLIEAGQSQNWQSYIRPSLNIIALATNDFAASDQSDPTIAAAYKNLLEKHSQQLDTLLTRLNLESASSTKAALEGYQLNVEELGQLYNVGGPST</sequence>
<dbReference type="AlphaFoldDB" id="A0A068NRU4"/>
<evidence type="ECO:0000313" key="1">
    <source>
        <dbReference type="EMBL" id="AIE85485.1"/>
    </source>
</evidence>
<accession>A0A068NRU4</accession>
<dbReference type="EMBL" id="CP007139">
    <property type="protein sequence ID" value="AIE85485.1"/>
    <property type="molecule type" value="Genomic_DNA"/>
</dbReference>
<protein>
    <recommendedName>
        <fullName evidence="3">5-bromo-4-chloroindolyl phosphate hydrolysis protein</fullName>
    </recommendedName>
</protein>
<dbReference type="KEGG" id="fgi:OP10G_2117"/>
<dbReference type="RefSeq" id="WP_025225945.1">
    <property type="nucleotide sequence ID" value="NZ_CP007139.1"/>
</dbReference>
<dbReference type="STRING" id="661478.OP10G_2117"/>